<evidence type="ECO:0000313" key="4">
    <source>
        <dbReference type="EMBL" id="JAC72356.1"/>
    </source>
</evidence>
<reference evidence="4" key="1">
    <citation type="submission" date="2014-05" db="EMBL/GenBank/DDBJ databases">
        <title>The transcriptome of the halophilic microalga Tetraselmis sp. GSL018 isolated from the Great Salt Lake, Utah.</title>
        <authorList>
            <person name="Jinkerson R.E."/>
            <person name="D'Adamo S."/>
            <person name="Posewitz M.C."/>
        </authorList>
    </citation>
    <scope>NUCLEOTIDE SEQUENCE</scope>
    <source>
        <strain evidence="4">GSL018</strain>
    </source>
</reference>
<feature type="compositionally biased region" description="Low complexity" evidence="1">
    <location>
        <begin position="48"/>
        <end position="62"/>
    </location>
</feature>
<dbReference type="EMBL" id="GBEZ01016709">
    <property type="protein sequence ID" value="JAC69566.1"/>
    <property type="molecule type" value="Transcribed_RNA"/>
</dbReference>
<accession>A0A061RP73</accession>
<dbReference type="AlphaFoldDB" id="A0A061RP73"/>
<dbReference type="EMBL" id="GBEZ01013649">
    <property type="protein sequence ID" value="JAC72356.1"/>
    <property type="molecule type" value="Transcribed_RNA"/>
</dbReference>
<sequence>MTSRMVQAPSHPRGREPPRQVALDDVPAALASAIAGRILAVNKPDSGAQASHAAAAAEQDPPFEQPPQPRALCAQVRRHHRESLLGRVVVAHSAAHGHASPRLLLAPVGISQGRKRRLSR</sequence>
<protein>
    <submittedName>
        <fullName evidence="4">Uncharacterized protein</fullName>
    </submittedName>
</protein>
<organism evidence="4">
    <name type="scientific">Tetraselmis sp. GSL018</name>
    <dbReference type="NCBI Taxonomy" id="582737"/>
    <lineage>
        <taxon>Eukaryota</taxon>
        <taxon>Viridiplantae</taxon>
        <taxon>Chlorophyta</taxon>
        <taxon>core chlorophytes</taxon>
        <taxon>Chlorodendrophyceae</taxon>
        <taxon>Chlorodendrales</taxon>
        <taxon>Chlorodendraceae</taxon>
        <taxon>Tetraselmis</taxon>
    </lineage>
</organism>
<evidence type="ECO:0000256" key="1">
    <source>
        <dbReference type="SAM" id="MobiDB-lite"/>
    </source>
</evidence>
<dbReference type="EMBL" id="GBEZ01021609">
    <property type="protein sequence ID" value="JAC65151.1"/>
    <property type="molecule type" value="Transcribed_RNA"/>
</dbReference>
<evidence type="ECO:0000313" key="2">
    <source>
        <dbReference type="EMBL" id="JAC65151.1"/>
    </source>
</evidence>
<proteinExistence type="predicted"/>
<feature type="region of interest" description="Disordered" evidence="1">
    <location>
        <begin position="1"/>
        <end position="21"/>
    </location>
</feature>
<evidence type="ECO:0000313" key="3">
    <source>
        <dbReference type="EMBL" id="JAC69566.1"/>
    </source>
</evidence>
<feature type="region of interest" description="Disordered" evidence="1">
    <location>
        <begin position="44"/>
        <end position="69"/>
    </location>
</feature>
<name>A0A061RP73_9CHLO</name>
<gene>
    <name evidence="2" type="ORF">TSPGSL018_16688</name>
    <name evidence="4" type="ORF">TSPGSL018_31531</name>
    <name evidence="3" type="ORF">TSPGSL018_6075</name>
</gene>